<comment type="caution">
    <text evidence="2">The sequence shown here is derived from an EMBL/GenBank/DDBJ whole genome shotgun (WGS) entry which is preliminary data.</text>
</comment>
<reference evidence="2" key="1">
    <citation type="submission" date="2022-11" db="EMBL/GenBank/DDBJ databases">
        <title>Hoeflea poritis sp. nov., isolated from scleractinian coral Porites lutea.</title>
        <authorList>
            <person name="Zhang G."/>
            <person name="Wei Q."/>
            <person name="Cai L."/>
        </authorList>
    </citation>
    <scope>NUCLEOTIDE SEQUENCE</scope>
    <source>
        <strain evidence="2">E7-10</strain>
    </source>
</reference>
<gene>
    <name evidence="2" type="ORF">OOZ53_18930</name>
</gene>
<organism evidence="2 3">
    <name type="scientific">Hoeflea poritis</name>
    <dbReference type="NCBI Taxonomy" id="2993659"/>
    <lineage>
        <taxon>Bacteria</taxon>
        <taxon>Pseudomonadati</taxon>
        <taxon>Pseudomonadota</taxon>
        <taxon>Alphaproteobacteria</taxon>
        <taxon>Hyphomicrobiales</taxon>
        <taxon>Rhizobiaceae</taxon>
        <taxon>Hoeflea</taxon>
    </lineage>
</organism>
<dbReference type="Proteomes" id="UP001148313">
    <property type="component" value="Unassembled WGS sequence"/>
</dbReference>
<evidence type="ECO:0000313" key="2">
    <source>
        <dbReference type="EMBL" id="MDA4847444.1"/>
    </source>
</evidence>
<evidence type="ECO:0000256" key="1">
    <source>
        <dbReference type="SAM" id="MobiDB-lite"/>
    </source>
</evidence>
<name>A0ABT4VRW4_9HYPH</name>
<sequence length="146" mass="16229">MSAAQIWVHEDISKPEIGHAGGQQAFGCRLLCRRGLLRIRNEACGKRQKAKYRKGEECFSGHRIEPFKSASLSESLLIYTNHSTSYLVQNHQNQAEVESVIPIARVNRGINAALVAVGFGATPAHKLNGHHSPENFHKSRLHLPED</sequence>
<protein>
    <submittedName>
        <fullName evidence="2">Uncharacterized protein</fullName>
    </submittedName>
</protein>
<evidence type="ECO:0000313" key="3">
    <source>
        <dbReference type="Proteomes" id="UP001148313"/>
    </source>
</evidence>
<dbReference type="RefSeq" id="WP_271091269.1">
    <property type="nucleotide sequence ID" value="NZ_JAPJZH010000013.1"/>
</dbReference>
<keyword evidence="3" id="KW-1185">Reference proteome</keyword>
<feature type="compositionally biased region" description="Basic and acidic residues" evidence="1">
    <location>
        <begin position="131"/>
        <end position="146"/>
    </location>
</feature>
<accession>A0ABT4VRW4</accession>
<feature type="region of interest" description="Disordered" evidence="1">
    <location>
        <begin position="126"/>
        <end position="146"/>
    </location>
</feature>
<dbReference type="EMBL" id="JAPJZH010000013">
    <property type="protein sequence ID" value="MDA4847444.1"/>
    <property type="molecule type" value="Genomic_DNA"/>
</dbReference>
<proteinExistence type="predicted"/>